<dbReference type="InterPro" id="IPR029063">
    <property type="entry name" value="SAM-dependent_MTases_sf"/>
</dbReference>
<dbReference type="InterPro" id="IPR002052">
    <property type="entry name" value="DNA_methylase_N6_adenine_CS"/>
</dbReference>
<dbReference type="AlphaFoldDB" id="B6FW51"/>
<evidence type="ECO:0000256" key="4">
    <source>
        <dbReference type="ARBA" id="ARBA00022691"/>
    </source>
</evidence>
<dbReference type="STRING" id="500633.CLOHIR_00100"/>
<comment type="caution">
    <text evidence="9">The sequence shown here is derived from an EMBL/GenBank/DDBJ whole genome shotgun (WGS) entry which is preliminary data.</text>
</comment>
<evidence type="ECO:0000313" key="9">
    <source>
        <dbReference type="EMBL" id="EEA86248.1"/>
    </source>
</evidence>
<comment type="catalytic activity">
    <reaction evidence="7">
        <text>a 2'-deoxyadenosine in DNA + S-adenosyl-L-methionine = an N(6)-methyl-2'-deoxyadenosine in DNA + S-adenosyl-L-homocysteine + H(+)</text>
        <dbReference type="Rhea" id="RHEA:15197"/>
        <dbReference type="Rhea" id="RHEA-COMP:12418"/>
        <dbReference type="Rhea" id="RHEA-COMP:12419"/>
        <dbReference type="ChEBI" id="CHEBI:15378"/>
        <dbReference type="ChEBI" id="CHEBI:57856"/>
        <dbReference type="ChEBI" id="CHEBI:59789"/>
        <dbReference type="ChEBI" id="CHEBI:90615"/>
        <dbReference type="ChEBI" id="CHEBI:90616"/>
        <dbReference type="EC" id="2.1.1.72"/>
    </reaction>
</comment>
<dbReference type="Proteomes" id="UP000003178">
    <property type="component" value="Unassembled WGS sequence"/>
</dbReference>
<sequence>MINNKCKVFTPKDIAENMLDEAGYIKNLYGKTFLENSCGQGNILCLAVYRYILDCKKNNVSLDKIKMGLENDFIGVEIDELNYKKCIENLESLAQSFEIYNVKWNIIKGNFLDLKINKKFDYIVGNPPYISYADISKENRIFIRENFNSCKKGKFDYCYPFIELSLEYLNKKGKLVYLIPTNIFKNVFANDLRSMIKSKIIKIIDYTTKKIFKNVLTSSAIVVCENKENICQKIEYYDIKKNRKLLISKSSLGDKWIFEKNNSKKLNKVLFSDYFLASASVATLLNEAFVIKKYDEDDKFILVDNNKLEKKLIKKAASPRTLSKNNKELIIFPYEYTVNGLKRFDKKSFEKLYPGIANYLYEYKNKLEKRNSDKSSEWFEYGRTQALENLNQKKLLLSFIVTNKVKVYELDENTIPYSGIYIIPKSDMTLKQAKEILESESFFEYVKKIGISISGTSLRITANDIKNFDISEWRMEKNGITRGNCRTF</sequence>
<keyword evidence="6" id="KW-0238">DNA-binding</keyword>
<dbReference type="PRINTS" id="PR00507">
    <property type="entry name" value="N12N6MTFRASE"/>
</dbReference>
<accession>B6FW51</accession>
<dbReference type="HOGENOM" id="CLU_030414_0_0_9"/>
<evidence type="ECO:0000313" key="10">
    <source>
        <dbReference type="Proteomes" id="UP000003178"/>
    </source>
</evidence>
<keyword evidence="2" id="KW-0489">Methyltransferase</keyword>
<dbReference type="PANTHER" id="PTHR33841:SF6">
    <property type="entry name" value="TYPE II METHYLTRANSFERASE M.HINDII"/>
    <property type="match status" value="1"/>
</dbReference>
<dbReference type="PROSITE" id="PS00092">
    <property type="entry name" value="N6_MTASE"/>
    <property type="match status" value="1"/>
</dbReference>
<dbReference type="OrthoDB" id="9815272at2"/>
<keyword evidence="3" id="KW-0808">Transferase</keyword>
<keyword evidence="10" id="KW-1185">Reference proteome</keyword>
<dbReference type="PANTHER" id="PTHR33841">
    <property type="entry name" value="DNA METHYLTRANSFERASE YEEA-RELATED"/>
    <property type="match status" value="1"/>
</dbReference>
<dbReference type="GO" id="GO:0009007">
    <property type="term" value="F:site-specific DNA-methyltransferase (adenine-specific) activity"/>
    <property type="evidence" value="ECO:0007669"/>
    <property type="project" value="UniProtKB-EC"/>
</dbReference>
<reference evidence="9 10" key="1">
    <citation type="submission" date="2008-09" db="EMBL/GenBank/DDBJ databases">
        <authorList>
            <person name="Fulton L."/>
            <person name="Clifton S."/>
            <person name="Fulton B."/>
            <person name="Xu J."/>
            <person name="Minx P."/>
            <person name="Pepin K.H."/>
            <person name="Johnson M."/>
            <person name="Thiruvilangam P."/>
            <person name="Bhonagiri V."/>
            <person name="Nash W.E."/>
            <person name="Mardis E.R."/>
            <person name="Wilson R.K."/>
        </authorList>
    </citation>
    <scope>NUCLEOTIDE SEQUENCE [LARGE SCALE GENOMIC DNA]</scope>
    <source>
        <strain evidence="9 10">DSM 13275</strain>
    </source>
</reference>
<dbReference type="GO" id="GO:0032259">
    <property type="term" value="P:methylation"/>
    <property type="evidence" value="ECO:0007669"/>
    <property type="project" value="UniProtKB-KW"/>
</dbReference>
<reference evidence="9 10" key="2">
    <citation type="submission" date="2008-10" db="EMBL/GenBank/DDBJ databases">
        <title>Draft genome sequence of Clostridium hiranonis (DSM 13275).</title>
        <authorList>
            <person name="Sudarsanam P."/>
            <person name="Ley R."/>
            <person name="Guruge J."/>
            <person name="Turnbaugh P.J."/>
            <person name="Mahowald M."/>
            <person name="Liep D."/>
            <person name="Gordon J."/>
        </authorList>
    </citation>
    <scope>NUCLEOTIDE SEQUENCE [LARGE SCALE GENOMIC DNA]</scope>
    <source>
        <strain evidence="9 10">DSM 13275</strain>
    </source>
</reference>
<dbReference type="InterPro" id="IPR011639">
    <property type="entry name" value="MethylTrfase_TaqI-like_dom"/>
</dbReference>
<dbReference type="RefSeq" id="WP_006439017.1">
    <property type="nucleotide sequence ID" value="NZ_DS995354.1"/>
</dbReference>
<dbReference type="Gene3D" id="3.40.50.150">
    <property type="entry name" value="Vaccinia Virus protein VP39"/>
    <property type="match status" value="1"/>
</dbReference>
<evidence type="ECO:0000256" key="7">
    <source>
        <dbReference type="ARBA" id="ARBA00047942"/>
    </source>
</evidence>
<dbReference type="eggNOG" id="COG0827">
    <property type="taxonomic scope" value="Bacteria"/>
</dbReference>
<protein>
    <recommendedName>
        <fullName evidence="1">site-specific DNA-methyltransferase (adenine-specific)</fullName>
        <ecNumber evidence="1">2.1.1.72</ecNumber>
    </recommendedName>
</protein>
<dbReference type="GO" id="GO:0003677">
    <property type="term" value="F:DNA binding"/>
    <property type="evidence" value="ECO:0007669"/>
    <property type="project" value="UniProtKB-KW"/>
</dbReference>
<gene>
    <name evidence="9" type="ORF">CLOHIR_00100</name>
</gene>
<dbReference type="InterPro" id="IPR050953">
    <property type="entry name" value="N4_N6_ade-DNA_methylase"/>
</dbReference>
<dbReference type="Pfam" id="PF07669">
    <property type="entry name" value="Eco57I"/>
    <property type="match status" value="1"/>
</dbReference>
<feature type="domain" description="Type II methyltransferase M.TaqI-like" evidence="8">
    <location>
        <begin position="53"/>
        <end position="212"/>
    </location>
</feature>
<keyword evidence="4" id="KW-0949">S-adenosyl-L-methionine</keyword>
<proteinExistence type="predicted"/>
<dbReference type="GO" id="GO:0009307">
    <property type="term" value="P:DNA restriction-modification system"/>
    <property type="evidence" value="ECO:0007669"/>
    <property type="project" value="UniProtKB-KW"/>
</dbReference>
<evidence type="ECO:0000259" key="8">
    <source>
        <dbReference type="Pfam" id="PF07669"/>
    </source>
</evidence>
<dbReference type="EC" id="2.1.1.72" evidence="1"/>
<dbReference type="SUPFAM" id="SSF53335">
    <property type="entry name" value="S-adenosyl-L-methionine-dependent methyltransferases"/>
    <property type="match status" value="1"/>
</dbReference>
<evidence type="ECO:0000256" key="6">
    <source>
        <dbReference type="ARBA" id="ARBA00023125"/>
    </source>
</evidence>
<evidence type="ECO:0000256" key="2">
    <source>
        <dbReference type="ARBA" id="ARBA00022603"/>
    </source>
</evidence>
<keyword evidence="5" id="KW-0680">Restriction system</keyword>
<name>B6FW51_PEPHT</name>
<dbReference type="EMBL" id="ABWP01000004">
    <property type="protein sequence ID" value="EEA86248.1"/>
    <property type="molecule type" value="Genomic_DNA"/>
</dbReference>
<organism evidence="9 10">
    <name type="scientific">Peptacetobacter hiranonis (strain DSM 13275 / JCM 10541 / KCTC 15199 / TO-931)</name>
    <name type="common">Clostridium hiranonis</name>
    <dbReference type="NCBI Taxonomy" id="500633"/>
    <lineage>
        <taxon>Bacteria</taxon>
        <taxon>Bacillati</taxon>
        <taxon>Bacillota</taxon>
        <taxon>Clostridia</taxon>
        <taxon>Peptostreptococcales</taxon>
        <taxon>Peptostreptococcaceae</taxon>
        <taxon>Peptacetobacter</taxon>
    </lineage>
</organism>
<evidence type="ECO:0000256" key="1">
    <source>
        <dbReference type="ARBA" id="ARBA00011900"/>
    </source>
</evidence>
<evidence type="ECO:0000256" key="5">
    <source>
        <dbReference type="ARBA" id="ARBA00022747"/>
    </source>
</evidence>
<evidence type="ECO:0000256" key="3">
    <source>
        <dbReference type="ARBA" id="ARBA00022679"/>
    </source>
</evidence>